<evidence type="ECO:0000313" key="1">
    <source>
        <dbReference type="EMBL" id="GIT95131.1"/>
    </source>
</evidence>
<dbReference type="EMBL" id="BPFH01000003">
    <property type="protein sequence ID" value="GIT95131.1"/>
    <property type="molecule type" value="Genomic_DNA"/>
</dbReference>
<protein>
    <recommendedName>
        <fullName evidence="3">Lipoprotein</fullName>
    </recommendedName>
</protein>
<accession>A0ABQ4NLC2</accession>
<keyword evidence="2" id="KW-1185">Reference proteome</keyword>
<sequence>MALLHSMARAGDTRAPAPVMSGVRHAVRRPTRGRDWPLAQGSLISLFLLPAGCQETPAETRDPVVPDPVALSAPLAEEFARICLATDGKIGRVRAELGKGDRYSDVEHADFVDQDGGLLGARESAVTTDGSGISVDVLATEEEQLCSVSDRQATIWLNGDGTVGRRNLKGRDT</sequence>
<evidence type="ECO:0000313" key="2">
    <source>
        <dbReference type="Proteomes" id="UP000786693"/>
    </source>
</evidence>
<comment type="caution">
    <text evidence="1">The sequence shown here is derived from an EMBL/GenBank/DDBJ whole genome shotgun (WGS) entry which is preliminary data.</text>
</comment>
<organism evidence="1 2">
    <name type="scientific">Jannaschia pagri</name>
    <dbReference type="NCBI Taxonomy" id="2829797"/>
    <lineage>
        <taxon>Bacteria</taxon>
        <taxon>Pseudomonadati</taxon>
        <taxon>Pseudomonadota</taxon>
        <taxon>Alphaproteobacteria</taxon>
        <taxon>Rhodobacterales</taxon>
        <taxon>Roseobacteraceae</taxon>
        <taxon>Jannaschia</taxon>
    </lineage>
</organism>
<evidence type="ECO:0008006" key="3">
    <source>
        <dbReference type="Google" id="ProtNLM"/>
    </source>
</evidence>
<gene>
    <name evidence="1" type="ORF">JANAI62_17540</name>
</gene>
<proteinExistence type="predicted"/>
<dbReference type="Proteomes" id="UP000786693">
    <property type="component" value="Unassembled WGS sequence"/>
</dbReference>
<reference evidence="1 2" key="1">
    <citation type="submission" date="2021-05" db="EMBL/GenBank/DDBJ databases">
        <title>Bacteria Genome sequencing.</title>
        <authorList>
            <person name="Takabe Y."/>
            <person name="Nakajima Y."/>
            <person name="Suzuki S."/>
            <person name="Shiozaki T."/>
        </authorList>
    </citation>
    <scope>NUCLEOTIDE SEQUENCE [LARGE SCALE GENOMIC DNA]</scope>
    <source>
        <strain evidence="1 2">AI_62</strain>
    </source>
</reference>
<name>A0ABQ4NLC2_9RHOB</name>